<dbReference type="InterPro" id="IPR027417">
    <property type="entry name" value="P-loop_NTPase"/>
</dbReference>
<dbReference type="EMBL" id="QTJV01000008">
    <property type="protein sequence ID" value="RFM33070.1"/>
    <property type="molecule type" value="Genomic_DNA"/>
</dbReference>
<evidence type="ECO:0000256" key="4">
    <source>
        <dbReference type="HAMAP-Rule" id="MF_00028"/>
    </source>
</evidence>
<evidence type="ECO:0000256" key="1">
    <source>
        <dbReference type="ARBA" id="ARBA00004953"/>
    </source>
</evidence>
<comment type="function">
    <text evidence="4">Catalyzes amidations at positions B, D, E, and G on adenosylcobyrinic A,C-diamide. NH(2) groups are provided by glutamine, and one molecule of ATP is hydrogenolyzed for each amidation.</text>
</comment>
<dbReference type="SUPFAM" id="SSF52540">
    <property type="entry name" value="P-loop containing nucleoside triphosphate hydrolases"/>
    <property type="match status" value="1"/>
</dbReference>
<protein>
    <recommendedName>
        <fullName evidence="4">Cobyric acid synthase</fullName>
    </recommendedName>
</protein>
<evidence type="ECO:0000259" key="5">
    <source>
        <dbReference type="Pfam" id="PF01656"/>
    </source>
</evidence>
<dbReference type="InterPro" id="IPR004459">
    <property type="entry name" value="CobQ_synth"/>
</dbReference>
<evidence type="ECO:0000313" key="7">
    <source>
        <dbReference type="EMBL" id="RFM33070.1"/>
    </source>
</evidence>
<dbReference type="InterPro" id="IPR029062">
    <property type="entry name" value="Class_I_gatase-like"/>
</dbReference>
<feature type="domain" description="CobQ/CobB/MinD/ParA nucleotide binding" evidence="5">
    <location>
        <begin position="1"/>
        <end position="228"/>
    </location>
</feature>
<dbReference type="PANTHER" id="PTHR21343:SF1">
    <property type="entry name" value="COBYRIC ACID SYNTHASE"/>
    <property type="match status" value="1"/>
</dbReference>
<keyword evidence="2 4" id="KW-0169">Cobalamin biosynthesis</keyword>
<dbReference type="Proteomes" id="UP000261174">
    <property type="component" value="Unassembled WGS sequence"/>
</dbReference>
<dbReference type="InterPro" id="IPR047045">
    <property type="entry name" value="CobQ_N"/>
</dbReference>
<accession>A0A3E1NYS7</accession>
<dbReference type="InterPro" id="IPR033949">
    <property type="entry name" value="CobQ_GATase1"/>
</dbReference>
<dbReference type="InterPro" id="IPR002586">
    <property type="entry name" value="CobQ/CobB/MinD/ParA_Nub-bd_dom"/>
</dbReference>
<dbReference type="GO" id="GO:0009236">
    <property type="term" value="P:cobalamin biosynthetic process"/>
    <property type="evidence" value="ECO:0007669"/>
    <property type="project" value="UniProtKB-UniRule"/>
</dbReference>
<dbReference type="InterPro" id="IPR011698">
    <property type="entry name" value="GATase_3"/>
</dbReference>
<evidence type="ECO:0000256" key="2">
    <source>
        <dbReference type="ARBA" id="ARBA00022573"/>
    </source>
</evidence>
<comment type="pathway">
    <text evidence="1 4">Cofactor biosynthesis; adenosylcobalamin biosynthesis.</text>
</comment>
<feature type="domain" description="CobB/CobQ-like glutamine amidotransferase" evidence="6">
    <location>
        <begin position="252"/>
        <end position="441"/>
    </location>
</feature>
<dbReference type="SUPFAM" id="SSF52317">
    <property type="entry name" value="Class I glutamine amidotransferase-like"/>
    <property type="match status" value="1"/>
</dbReference>
<dbReference type="NCBIfam" id="NF001989">
    <property type="entry name" value="PRK00784.1"/>
    <property type="match status" value="1"/>
</dbReference>
<dbReference type="UniPathway" id="UPA00148"/>
<dbReference type="Gene3D" id="3.40.50.880">
    <property type="match status" value="1"/>
</dbReference>
<proteinExistence type="inferred from homology"/>
<dbReference type="GO" id="GO:0015420">
    <property type="term" value="F:ABC-type vitamin B12 transporter activity"/>
    <property type="evidence" value="ECO:0007669"/>
    <property type="project" value="UniProtKB-UniRule"/>
</dbReference>
<organism evidence="7 8">
    <name type="scientific">Chitinophaga silvisoli</name>
    <dbReference type="NCBI Taxonomy" id="2291814"/>
    <lineage>
        <taxon>Bacteria</taxon>
        <taxon>Pseudomonadati</taxon>
        <taxon>Bacteroidota</taxon>
        <taxon>Chitinophagia</taxon>
        <taxon>Chitinophagales</taxon>
        <taxon>Chitinophagaceae</taxon>
        <taxon>Chitinophaga</taxon>
    </lineage>
</organism>
<evidence type="ECO:0000256" key="3">
    <source>
        <dbReference type="ARBA" id="ARBA00022962"/>
    </source>
</evidence>
<dbReference type="GO" id="GO:0003824">
    <property type="term" value="F:catalytic activity"/>
    <property type="evidence" value="ECO:0007669"/>
    <property type="project" value="InterPro"/>
</dbReference>
<dbReference type="CDD" id="cd01750">
    <property type="entry name" value="GATase1_CobQ"/>
    <property type="match status" value="1"/>
</dbReference>
<dbReference type="CDD" id="cd05389">
    <property type="entry name" value="CobQ_N"/>
    <property type="match status" value="1"/>
</dbReference>
<dbReference type="OrthoDB" id="9808302at2"/>
<dbReference type="Pfam" id="PF01656">
    <property type="entry name" value="CbiA"/>
    <property type="match status" value="1"/>
</dbReference>
<name>A0A3E1NYS7_9BACT</name>
<sequence>MFVGTASDVGKSFINTGFCRIFKEDGYQPAPFKAQNMSLNSFVTPDGLEIGRAQAVQAEACGLPCSADMNPVLLKPTNDKASQVVLMGKPVGTQSAYDYFMGNNKQELFNAARAAFDRLHAQYSPVVMEGAGSISELNLKHRDITNMRMALHAGADVYLVADIDKGGIFGSVYGTIALLPPEEKALLKGIIVNKFRGDARLFESGKTMLEELCGVPVVGIIPYSKDIYVEEEDSVALAGKQQQAGSGKVNAVVVLLNRLSNFTDFTVLEKDERVHLYYSNNPAEIAQADIVIIPGSKNTIADLVDIKNNGVATAVTQAFKAGKTVIGICGGYQMMGQCVEDPAGVEGSVSFMPGLGLLPVTTVLTEEKTTKQCRFKYKNIDTVCEGYEIHMGITAETTSLKGMEGKSTPAHLNTMSQGHGDGYLLHDRCWGTYIHGILDNPVVVDDLLSPFSPEAAVPFDYNKYKHTQYDKLAQHLREHIDIAYIYSQLKSEQ</sequence>
<keyword evidence="8" id="KW-1185">Reference proteome</keyword>
<dbReference type="Pfam" id="PF07685">
    <property type="entry name" value="GATase_3"/>
    <property type="match status" value="1"/>
</dbReference>
<dbReference type="PROSITE" id="PS51274">
    <property type="entry name" value="GATASE_COBBQ"/>
    <property type="match status" value="1"/>
</dbReference>
<feature type="active site" description="Nucleophile" evidence="4">
    <location>
        <position position="329"/>
    </location>
</feature>
<feature type="active site" evidence="4">
    <location>
        <position position="435"/>
    </location>
</feature>
<dbReference type="Gene3D" id="3.40.50.300">
    <property type="entry name" value="P-loop containing nucleotide triphosphate hydrolases"/>
    <property type="match status" value="1"/>
</dbReference>
<dbReference type="NCBIfam" id="TIGR00313">
    <property type="entry name" value="cobQ"/>
    <property type="match status" value="1"/>
</dbReference>
<evidence type="ECO:0000259" key="6">
    <source>
        <dbReference type="Pfam" id="PF07685"/>
    </source>
</evidence>
<evidence type="ECO:0000313" key="8">
    <source>
        <dbReference type="Proteomes" id="UP000261174"/>
    </source>
</evidence>
<comment type="similarity">
    <text evidence="4">Belongs to the CobB/CobQ family. CobQ subfamily.</text>
</comment>
<reference evidence="7 8" key="1">
    <citation type="submission" date="2018-08" db="EMBL/GenBank/DDBJ databases">
        <title>Chitinophaga sp. K20C18050901, a novel bacterium isolated from forest soil.</title>
        <authorList>
            <person name="Wang C."/>
        </authorList>
    </citation>
    <scope>NUCLEOTIDE SEQUENCE [LARGE SCALE GENOMIC DNA]</scope>
    <source>
        <strain evidence="7 8">K20C18050901</strain>
    </source>
</reference>
<dbReference type="HAMAP" id="MF_00028">
    <property type="entry name" value="CobQ"/>
    <property type="match status" value="1"/>
</dbReference>
<keyword evidence="3 4" id="KW-0315">Glutamine amidotransferase</keyword>
<comment type="caution">
    <text evidence="7">The sequence shown here is derived from an EMBL/GenBank/DDBJ whole genome shotgun (WGS) entry which is preliminary data.</text>
</comment>
<gene>
    <name evidence="4" type="primary">cobQ</name>
    <name evidence="7" type="ORF">DXN04_21125</name>
</gene>
<dbReference type="AlphaFoldDB" id="A0A3E1NYS7"/>
<dbReference type="PANTHER" id="PTHR21343">
    <property type="entry name" value="DETHIOBIOTIN SYNTHETASE"/>
    <property type="match status" value="1"/>
</dbReference>